<dbReference type="PANTHER" id="PTHR13162:SF8">
    <property type="entry name" value="CCR4-NOT TRANSCRIPTION COMPLEX SUBUNIT 1"/>
    <property type="match status" value="1"/>
</dbReference>
<dbReference type="PANTHER" id="PTHR13162">
    <property type="entry name" value="CCR4-NOT TRANSCRIPTION COMPLEX"/>
    <property type="match status" value="1"/>
</dbReference>
<comment type="caution">
    <text evidence="2">The sequence shown here is derived from an EMBL/GenBank/DDBJ whole genome shotgun (WGS) entry which is preliminary data.</text>
</comment>
<dbReference type="AlphaFoldDB" id="A0A1Y3BM74"/>
<protein>
    <submittedName>
        <fullName evidence="2">CCR4-NOT transcription complex subunit 1-like protein</fullName>
    </submittedName>
</protein>
<dbReference type="Pfam" id="PF04054">
    <property type="entry name" value="Not1"/>
    <property type="match status" value="1"/>
</dbReference>
<sequence length="160" mass="18445">MVQGTAKLFLLLLHDFPDFLSQFSFLICDNLPHNSFQLRNIVLSASPQACNLLSPHHPSLSLENFSKILYCFHGNFSTESPFKVHIDVFFKTGQLFHLKKLQPYFDSSKSTQIEYINKILYSISEHVIKENRDVNMATIGKEPSLNMIKCLLEFFGSERK</sequence>
<accession>A0A1Y3BM74</accession>
<proteinExistence type="predicted"/>
<name>A0A1Y3BM74_EURMA</name>
<gene>
    <name evidence="2" type="ORF">BLA29_009634</name>
</gene>
<dbReference type="GO" id="GO:0017148">
    <property type="term" value="P:negative regulation of translation"/>
    <property type="evidence" value="ECO:0007669"/>
    <property type="project" value="InterPro"/>
</dbReference>
<dbReference type="GO" id="GO:0000288">
    <property type="term" value="P:nuclear-transcribed mRNA catabolic process, deadenylation-dependent decay"/>
    <property type="evidence" value="ECO:0007669"/>
    <property type="project" value="TreeGrafter"/>
</dbReference>
<dbReference type="GO" id="GO:0060090">
    <property type="term" value="F:molecular adaptor activity"/>
    <property type="evidence" value="ECO:0007669"/>
    <property type="project" value="TreeGrafter"/>
</dbReference>
<dbReference type="Proteomes" id="UP000194236">
    <property type="component" value="Unassembled WGS sequence"/>
</dbReference>
<dbReference type="InterPro" id="IPR040398">
    <property type="entry name" value="Not1"/>
</dbReference>
<reference evidence="2 3" key="1">
    <citation type="submission" date="2017-03" db="EMBL/GenBank/DDBJ databases">
        <title>Genome Survey of Euroglyphus maynei.</title>
        <authorList>
            <person name="Arlian L.G."/>
            <person name="Morgan M.S."/>
            <person name="Rider S.D."/>
        </authorList>
    </citation>
    <scope>NUCLEOTIDE SEQUENCE [LARGE SCALE GENOMIC DNA]</scope>
    <source>
        <strain evidence="2">Arlian Lab</strain>
        <tissue evidence="2">Whole body</tissue>
    </source>
</reference>
<evidence type="ECO:0000313" key="2">
    <source>
        <dbReference type="EMBL" id="OTF81018.1"/>
    </source>
</evidence>
<dbReference type="EMBL" id="MUJZ01015616">
    <property type="protein sequence ID" value="OTF81018.1"/>
    <property type="molecule type" value="Genomic_DNA"/>
</dbReference>
<dbReference type="Gene3D" id="1.25.40.790">
    <property type="match status" value="1"/>
</dbReference>
<keyword evidence="3" id="KW-1185">Reference proteome</keyword>
<dbReference type="InterPro" id="IPR007196">
    <property type="entry name" value="CCR4-Not_Not1_C"/>
</dbReference>
<feature type="domain" description="CCR4-Not complex component Not1 C-terminal" evidence="1">
    <location>
        <begin position="2"/>
        <end position="68"/>
    </location>
</feature>
<dbReference type="GO" id="GO:0000932">
    <property type="term" value="C:P-body"/>
    <property type="evidence" value="ECO:0007669"/>
    <property type="project" value="TreeGrafter"/>
</dbReference>
<organism evidence="2 3">
    <name type="scientific">Euroglyphus maynei</name>
    <name type="common">Mayne's house dust mite</name>
    <dbReference type="NCBI Taxonomy" id="6958"/>
    <lineage>
        <taxon>Eukaryota</taxon>
        <taxon>Metazoa</taxon>
        <taxon>Ecdysozoa</taxon>
        <taxon>Arthropoda</taxon>
        <taxon>Chelicerata</taxon>
        <taxon>Arachnida</taxon>
        <taxon>Acari</taxon>
        <taxon>Acariformes</taxon>
        <taxon>Sarcoptiformes</taxon>
        <taxon>Astigmata</taxon>
        <taxon>Psoroptidia</taxon>
        <taxon>Analgoidea</taxon>
        <taxon>Pyroglyphidae</taxon>
        <taxon>Pyroglyphinae</taxon>
        <taxon>Euroglyphus</taxon>
    </lineage>
</organism>
<evidence type="ECO:0000313" key="3">
    <source>
        <dbReference type="Proteomes" id="UP000194236"/>
    </source>
</evidence>
<evidence type="ECO:0000259" key="1">
    <source>
        <dbReference type="Pfam" id="PF04054"/>
    </source>
</evidence>
<dbReference type="GO" id="GO:0030015">
    <property type="term" value="C:CCR4-NOT core complex"/>
    <property type="evidence" value="ECO:0007669"/>
    <property type="project" value="InterPro"/>
</dbReference>